<dbReference type="InterPro" id="IPR053828">
    <property type="entry name" value="Nucleosidase_C"/>
</dbReference>
<evidence type="ECO:0000259" key="2">
    <source>
        <dbReference type="Pfam" id="PF00149"/>
    </source>
</evidence>
<dbReference type="AlphaFoldDB" id="A0A8J2TB20"/>
<dbReference type="PANTHER" id="PTHR11575:SF22">
    <property type="entry name" value="ADL392WP"/>
    <property type="match status" value="1"/>
</dbReference>
<feature type="chain" id="PRO_5035243285" evidence="1">
    <location>
        <begin position="21"/>
        <end position="592"/>
    </location>
</feature>
<dbReference type="GO" id="GO:0009166">
    <property type="term" value="P:nucleotide catabolic process"/>
    <property type="evidence" value="ECO:0007669"/>
    <property type="project" value="InterPro"/>
</dbReference>
<dbReference type="InterPro" id="IPR036907">
    <property type="entry name" value="5'-Nucleotdase_C_sf"/>
</dbReference>
<protein>
    <submittedName>
        <fullName evidence="4">ZYBA0S13-00760g1_1</fullName>
    </submittedName>
</protein>
<dbReference type="GO" id="GO:0005576">
    <property type="term" value="C:extracellular region"/>
    <property type="evidence" value="ECO:0007669"/>
    <property type="project" value="UniProtKB-ARBA"/>
</dbReference>
<dbReference type="PANTHER" id="PTHR11575">
    <property type="entry name" value="5'-NUCLEOTIDASE-RELATED"/>
    <property type="match status" value="1"/>
</dbReference>
<dbReference type="InterPro" id="IPR041823">
    <property type="entry name" value="YHR202W_N"/>
</dbReference>
<sequence length="592" mass="67754">MKSEMLSIILTAFILRFVVGGPLQQLFEPEAFSQPAPYIRDLKTGQLNFLHTTDTHGWLGSHLLQPNYNADWGDFVTFVSEFKEKQLNQDQDFLLIDTGDKHDGNGLSDATVPNGIETTKIFNEQDYDLLTLGNHELYTPENTLLEYYSTVLSPKFADKYISSNVEFVKKDGSKVAFGNKYRYFETKNTRARVLSFSFLFDFRRFNERAVVTPALEELKKPWFHDVTARYHEEFVDLILVFGHMPVTDVQNREINRLHDLLRRIYPNTVIQYFGGHSHIRDFVELDKKSTALQSGRFAETVGFLSIDNLTGGSPKFFRRYMDFSTRSFAHHLSMKHMPKTEKGLHVTSMIKRLRQELQLDAKLGSVPRTYYMSSKPLKSPENLYHLITHEVLPRLHSQFTNQSMSRFILMNTGAVRYDLFKGPFTQDTEFIVLPFSNEWLYLELPLRIASKVMNYLNKGPAIASLAPPQAAAASTKVPAVATKECPKIKEPNLTFGLTTADDYGCDGDDVPHNTLDDYELPNVVQSEELVSDDPDDIVHFVFYSFLKPHVLDAVNALTKAAKNHKQYDESDCKQYGGASTKKLLRDFIQQVN</sequence>
<dbReference type="InterPro" id="IPR006179">
    <property type="entry name" value="5_nucleotidase/apyrase"/>
</dbReference>
<evidence type="ECO:0000259" key="3">
    <source>
        <dbReference type="Pfam" id="PF21953"/>
    </source>
</evidence>
<dbReference type="InterPro" id="IPR004843">
    <property type="entry name" value="Calcineurin-like_PHP"/>
</dbReference>
<name>A0A8J2TB20_ZYGB2</name>
<feature type="domain" description="Putative 5'-nucleotidase C-terminal" evidence="3">
    <location>
        <begin position="369"/>
        <end position="551"/>
    </location>
</feature>
<accession>A0A8J2TB20</accession>
<dbReference type="EMBL" id="HG316466">
    <property type="protein sequence ID" value="CDF91667.1"/>
    <property type="molecule type" value="Genomic_DNA"/>
</dbReference>
<keyword evidence="5" id="KW-1185">Reference proteome</keyword>
<dbReference type="Gene3D" id="3.60.21.10">
    <property type="match status" value="1"/>
</dbReference>
<reference evidence="5" key="1">
    <citation type="journal article" date="2013" name="Genome Announc.">
        <title>Genome sequence of the food spoilage yeast Zygosaccharomyces bailii CLIB 213(T).</title>
        <authorList>
            <person name="Galeote V."/>
            <person name="Bigey F."/>
            <person name="Devillers H."/>
            <person name="Neuveglise C."/>
            <person name="Dequin S."/>
        </authorList>
    </citation>
    <scope>NUCLEOTIDE SEQUENCE [LARGE SCALE GENOMIC DNA]</scope>
    <source>
        <strain evidence="5">CLIB 213 / ATCC 58445 / CBS 680 / CCRC 21525 / NBRC 1098 / NCYC 1416 / NRRL Y-2227</strain>
    </source>
</reference>
<feature type="signal peptide" evidence="1">
    <location>
        <begin position="1"/>
        <end position="20"/>
    </location>
</feature>
<dbReference type="Gene3D" id="3.90.780.10">
    <property type="entry name" value="5'-Nucleotidase, C-terminal domain"/>
    <property type="match status" value="2"/>
</dbReference>
<evidence type="ECO:0000313" key="5">
    <source>
        <dbReference type="Proteomes" id="UP000019375"/>
    </source>
</evidence>
<dbReference type="Pfam" id="PF00149">
    <property type="entry name" value="Metallophos"/>
    <property type="match status" value="1"/>
</dbReference>
<proteinExistence type="predicted"/>
<keyword evidence="1" id="KW-0732">Signal</keyword>
<evidence type="ECO:0000256" key="1">
    <source>
        <dbReference type="SAM" id="SignalP"/>
    </source>
</evidence>
<dbReference type="GO" id="GO:0005829">
    <property type="term" value="C:cytosol"/>
    <property type="evidence" value="ECO:0007669"/>
    <property type="project" value="TreeGrafter"/>
</dbReference>
<dbReference type="InterPro" id="IPR014485">
    <property type="entry name" value="Pesterase_C1039"/>
</dbReference>
<organism evidence="4 5">
    <name type="scientific">Zygosaccharomyces bailii (strain CLIB 213 / ATCC 58445 / CBS 680 / BCRC 21525 / NBRC 1098 / NCYC 1416 / NRRL Y-2227)</name>
    <dbReference type="NCBI Taxonomy" id="1333698"/>
    <lineage>
        <taxon>Eukaryota</taxon>
        <taxon>Fungi</taxon>
        <taxon>Dikarya</taxon>
        <taxon>Ascomycota</taxon>
        <taxon>Saccharomycotina</taxon>
        <taxon>Saccharomycetes</taxon>
        <taxon>Saccharomycetales</taxon>
        <taxon>Saccharomycetaceae</taxon>
        <taxon>Zygosaccharomyces</taxon>
    </lineage>
</organism>
<dbReference type="GO" id="GO:0016787">
    <property type="term" value="F:hydrolase activity"/>
    <property type="evidence" value="ECO:0007669"/>
    <property type="project" value="InterPro"/>
</dbReference>
<dbReference type="SUPFAM" id="SSF56300">
    <property type="entry name" value="Metallo-dependent phosphatases"/>
    <property type="match status" value="1"/>
</dbReference>
<dbReference type="FunFam" id="3.60.21.10:FF:000043">
    <property type="entry name" value="Ser/Thr protein phosphatase family"/>
    <property type="match status" value="1"/>
</dbReference>
<dbReference type="SUPFAM" id="SSF55816">
    <property type="entry name" value="5'-nucleotidase (syn. UDP-sugar hydrolase), C-terminal domain"/>
    <property type="match status" value="1"/>
</dbReference>
<dbReference type="PIRSF" id="PIRSF017316">
    <property type="entry name" value="Pesterase_C1039"/>
    <property type="match status" value="1"/>
</dbReference>
<dbReference type="CDD" id="cd07407">
    <property type="entry name" value="MPP_YHR202W_N"/>
    <property type="match status" value="1"/>
</dbReference>
<dbReference type="OrthoDB" id="7722975at2759"/>
<dbReference type="Proteomes" id="UP000019375">
    <property type="component" value="Unassembled WGS sequence"/>
</dbReference>
<evidence type="ECO:0000313" key="4">
    <source>
        <dbReference type="EMBL" id="CDF91667.1"/>
    </source>
</evidence>
<feature type="domain" description="Calcineurin-like phosphoesterase" evidence="2">
    <location>
        <begin position="48"/>
        <end position="279"/>
    </location>
</feature>
<gene>
    <name evidence="4" type="ORF">BN860_00760g</name>
</gene>
<dbReference type="Pfam" id="PF21953">
    <property type="entry name" value="NadN_nucleosid_C"/>
    <property type="match status" value="1"/>
</dbReference>
<dbReference type="InterPro" id="IPR029052">
    <property type="entry name" value="Metallo-depent_PP-like"/>
</dbReference>